<accession>A0A7C9PFF7</accession>
<reference evidence="7 8" key="1">
    <citation type="submission" date="2020-02" db="EMBL/GenBank/DDBJ databases">
        <title>Ideonella bacterium strain TBM-1.</title>
        <authorList>
            <person name="Chen W.-M."/>
        </authorList>
    </citation>
    <scope>NUCLEOTIDE SEQUENCE [LARGE SCALE GENOMIC DNA]</scope>
    <source>
        <strain evidence="7 8">TBM-1</strain>
    </source>
</reference>
<dbReference type="PANTHER" id="PTHR11863">
    <property type="entry name" value="STEROL DESATURASE"/>
    <property type="match status" value="1"/>
</dbReference>
<dbReference type="GO" id="GO:0008610">
    <property type="term" value="P:lipid biosynthetic process"/>
    <property type="evidence" value="ECO:0007669"/>
    <property type="project" value="InterPro"/>
</dbReference>
<feature type="transmembrane region" description="Helical" evidence="5">
    <location>
        <begin position="137"/>
        <end position="155"/>
    </location>
</feature>
<keyword evidence="4 5" id="KW-0472">Membrane</keyword>
<dbReference type="GO" id="GO:0005506">
    <property type="term" value="F:iron ion binding"/>
    <property type="evidence" value="ECO:0007669"/>
    <property type="project" value="InterPro"/>
</dbReference>
<feature type="transmembrane region" description="Helical" evidence="5">
    <location>
        <begin position="95"/>
        <end position="117"/>
    </location>
</feature>
<dbReference type="Pfam" id="PF04116">
    <property type="entry name" value="FA_hydroxylase"/>
    <property type="match status" value="1"/>
</dbReference>
<dbReference type="AlphaFoldDB" id="A0A7C9PFF7"/>
<evidence type="ECO:0000259" key="6">
    <source>
        <dbReference type="Pfam" id="PF04116"/>
    </source>
</evidence>
<evidence type="ECO:0000256" key="3">
    <source>
        <dbReference type="ARBA" id="ARBA00022989"/>
    </source>
</evidence>
<dbReference type="Proteomes" id="UP000484255">
    <property type="component" value="Unassembled WGS sequence"/>
</dbReference>
<organism evidence="7 8">
    <name type="scientific">Ideonella livida</name>
    <dbReference type="NCBI Taxonomy" id="2707176"/>
    <lineage>
        <taxon>Bacteria</taxon>
        <taxon>Pseudomonadati</taxon>
        <taxon>Pseudomonadota</taxon>
        <taxon>Betaproteobacteria</taxon>
        <taxon>Burkholderiales</taxon>
        <taxon>Sphaerotilaceae</taxon>
        <taxon>Ideonella</taxon>
    </lineage>
</organism>
<sequence length="327" mass="36872">MLEELLAQTQQLLFEALVQPLMFGLGAGNLLPDAYDGLGWVLGGLIQILIVALVLFPLQRLWPAEPVGPARTAWRQAVRVDLVYTLLQRLGVVRLGLFLALGDLWNGLFGWLAVHGVDGWHLDQWVAPWWPGVTDTAVAGFLVYLVAFDFLMYWIHRGQHQFSAWWALHALHHSQRHLNPFTDSRNHLLDDLVVDVLFVVTARIVGVPPGQFMALVLLSQALENLSHANLRWSFGPVGRYLLVSPLYHRLHHAIGLGHESGPQRRLGGHNFAVLLPIWDLLFGTVRFTRGVEPTGIRDQLPEEGGRDYGEGFWRQQWLGLKRLCGRA</sequence>
<keyword evidence="3 5" id="KW-1133">Transmembrane helix</keyword>
<dbReference type="InterPro" id="IPR050307">
    <property type="entry name" value="Sterol_Desaturase_Related"/>
</dbReference>
<name>A0A7C9PFF7_9BURK</name>
<evidence type="ECO:0000256" key="2">
    <source>
        <dbReference type="ARBA" id="ARBA00022692"/>
    </source>
</evidence>
<evidence type="ECO:0000256" key="1">
    <source>
        <dbReference type="ARBA" id="ARBA00004370"/>
    </source>
</evidence>
<dbReference type="InterPro" id="IPR006694">
    <property type="entry name" value="Fatty_acid_hydroxylase"/>
</dbReference>
<dbReference type="EMBL" id="JAAGOH010000004">
    <property type="protein sequence ID" value="NDY90573.1"/>
    <property type="molecule type" value="Genomic_DNA"/>
</dbReference>
<keyword evidence="8" id="KW-1185">Reference proteome</keyword>
<gene>
    <name evidence="7" type="ORF">G3A44_05090</name>
</gene>
<evidence type="ECO:0000313" key="7">
    <source>
        <dbReference type="EMBL" id="NDY90573.1"/>
    </source>
</evidence>
<dbReference type="GO" id="GO:0016491">
    <property type="term" value="F:oxidoreductase activity"/>
    <property type="evidence" value="ECO:0007669"/>
    <property type="project" value="InterPro"/>
</dbReference>
<protein>
    <submittedName>
        <fullName evidence="7">Sterol desaturase family protein</fullName>
    </submittedName>
</protein>
<keyword evidence="2 5" id="KW-0812">Transmembrane</keyword>
<proteinExistence type="predicted"/>
<evidence type="ECO:0000256" key="4">
    <source>
        <dbReference type="ARBA" id="ARBA00023136"/>
    </source>
</evidence>
<comment type="caution">
    <text evidence="7">The sequence shown here is derived from an EMBL/GenBank/DDBJ whole genome shotgun (WGS) entry which is preliminary data.</text>
</comment>
<feature type="domain" description="Fatty acid hydroxylase" evidence="6">
    <location>
        <begin position="141"/>
        <end position="284"/>
    </location>
</feature>
<evidence type="ECO:0000256" key="5">
    <source>
        <dbReference type="SAM" id="Phobius"/>
    </source>
</evidence>
<dbReference type="GO" id="GO:0016020">
    <property type="term" value="C:membrane"/>
    <property type="evidence" value="ECO:0007669"/>
    <property type="project" value="UniProtKB-SubCell"/>
</dbReference>
<comment type="subcellular location">
    <subcellularLocation>
        <location evidence="1">Membrane</location>
    </subcellularLocation>
</comment>
<evidence type="ECO:0000313" key="8">
    <source>
        <dbReference type="Proteomes" id="UP000484255"/>
    </source>
</evidence>
<feature type="transmembrane region" description="Helical" evidence="5">
    <location>
        <begin position="37"/>
        <end position="56"/>
    </location>
</feature>
<dbReference type="RefSeq" id="WP_163456428.1">
    <property type="nucleotide sequence ID" value="NZ_JAAGOH010000004.1"/>
</dbReference>